<organism evidence="2 3">
    <name type="scientific">Massariosphaeria phaeospora</name>
    <dbReference type="NCBI Taxonomy" id="100035"/>
    <lineage>
        <taxon>Eukaryota</taxon>
        <taxon>Fungi</taxon>
        <taxon>Dikarya</taxon>
        <taxon>Ascomycota</taxon>
        <taxon>Pezizomycotina</taxon>
        <taxon>Dothideomycetes</taxon>
        <taxon>Pleosporomycetidae</taxon>
        <taxon>Pleosporales</taxon>
        <taxon>Pleosporales incertae sedis</taxon>
        <taxon>Massariosphaeria</taxon>
    </lineage>
</organism>
<dbReference type="Proteomes" id="UP000481861">
    <property type="component" value="Unassembled WGS sequence"/>
</dbReference>
<evidence type="ECO:0000256" key="1">
    <source>
        <dbReference type="SAM" id="MobiDB-lite"/>
    </source>
</evidence>
<dbReference type="AlphaFoldDB" id="A0A7C8I4Q9"/>
<reference evidence="2 3" key="1">
    <citation type="submission" date="2020-01" db="EMBL/GenBank/DDBJ databases">
        <authorList>
            <consortium name="DOE Joint Genome Institute"/>
            <person name="Haridas S."/>
            <person name="Albert R."/>
            <person name="Binder M."/>
            <person name="Bloem J."/>
            <person name="Labutti K."/>
            <person name="Salamov A."/>
            <person name="Andreopoulos B."/>
            <person name="Baker S.E."/>
            <person name="Barry K."/>
            <person name="Bills G."/>
            <person name="Bluhm B.H."/>
            <person name="Cannon C."/>
            <person name="Castanera R."/>
            <person name="Culley D.E."/>
            <person name="Daum C."/>
            <person name="Ezra D."/>
            <person name="Gonzalez J.B."/>
            <person name="Henrissat B."/>
            <person name="Kuo A."/>
            <person name="Liang C."/>
            <person name="Lipzen A."/>
            <person name="Lutzoni F."/>
            <person name="Magnuson J."/>
            <person name="Mondo S."/>
            <person name="Nolan M."/>
            <person name="Ohm R."/>
            <person name="Pangilinan J."/>
            <person name="Park H.-J.H."/>
            <person name="Ramirez L."/>
            <person name="Alfaro M."/>
            <person name="Sun H."/>
            <person name="Tritt A."/>
            <person name="Yoshinaga Y."/>
            <person name="Zwiers L.-H.L."/>
            <person name="Turgeon B.G."/>
            <person name="Goodwin S.B."/>
            <person name="Spatafora J.W."/>
            <person name="Crous P.W."/>
            <person name="Grigoriev I.V."/>
        </authorList>
    </citation>
    <scope>NUCLEOTIDE SEQUENCE [LARGE SCALE GENOMIC DNA]</scope>
    <source>
        <strain evidence="2 3">CBS 611.86</strain>
    </source>
</reference>
<evidence type="ECO:0000313" key="2">
    <source>
        <dbReference type="EMBL" id="KAF2870809.1"/>
    </source>
</evidence>
<gene>
    <name evidence="2" type="ORF">BDV95DRAFT_574668</name>
</gene>
<proteinExistence type="predicted"/>
<accession>A0A7C8I4Q9</accession>
<sequence length="168" mass="18576">MRRRAERRIVDGMHEGRKFFPAMMPAGEDEGWAARCGGRAESSDSTALACRRRGHRNNDRRGPPARSPAPEGQRTDCFAGWGPLLPLCGVAKQGLSLPEIAGCPPRPHHSCRLPSGRPDCQLPDGRLHRLHTEHTHRRAPAGRERVESSRGVLPQAQRQPVAPPSTRR</sequence>
<protein>
    <submittedName>
        <fullName evidence="2">Uncharacterized protein</fullName>
    </submittedName>
</protein>
<evidence type="ECO:0000313" key="3">
    <source>
        <dbReference type="Proteomes" id="UP000481861"/>
    </source>
</evidence>
<feature type="region of interest" description="Disordered" evidence="1">
    <location>
        <begin position="37"/>
        <end position="76"/>
    </location>
</feature>
<comment type="caution">
    <text evidence="2">The sequence shown here is derived from an EMBL/GenBank/DDBJ whole genome shotgun (WGS) entry which is preliminary data.</text>
</comment>
<dbReference type="EMBL" id="JAADJZ010000013">
    <property type="protein sequence ID" value="KAF2870809.1"/>
    <property type="molecule type" value="Genomic_DNA"/>
</dbReference>
<feature type="region of interest" description="Disordered" evidence="1">
    <location>
        <begin position="121"/>
        <end position="168"/>
    </location>
</feature>
<name>A0A7C8I4Q9_9PLEO</name>
<keyword evidence="3" id="KW-1185">Reference proteome</keyword>